<protein>
    <submittedName>
        <fullName evidence="2">Methyltransferase domain-containing protein</fullName>
    </submittedName>
</protein>
<reference evidence="2 3" key="1">
    <citation type="submission" date="2020-02" db="EMBL/GenBank/DDBJ databases">
        <authorList>
            <person name="Li X.-J."/>
            <person name="Han X.-M."/>
        </authorList>
    </citation>
    <scope>NUCLEOTIDE SEQUENCE [LARGE SCALE GENOMIC DNA]</scope>
    <source>
        <strain evidence="2 3">CCTCC AB 2017055</strain>
    </source>
</reference>
<evidence type="ECO:0000259" key="1">
    <source>
        <dbReference type="Pfam" id="PF08241"/>
    </source>
</evidence>
<dbReference type="CDD" id="cd02440">
    <property type="entry name" value="AdoMet_MTases"/>
    <property type="match status" value="1"/>
</dbReference>
<dbReference type="AlphaFoldDB" id="A0A6L9SDD1"/>
<dbReference type="PANTHER" id="PTHR43861">
    <property type="entry name" value="TRANS-ACONITATE 2-METHYLTRANSFERASE-RELATED"/>
    <property type="match status" value="1"/>
</dbReference>
<dbReference type="SUPFAM" id="SSF53335">
    <property type="entry name" value="S-adenosyl-L-methionine-dependent methyltransferases"/>
    <property type="match status" value="1"/>
</dbReference>
<sequence length="248" mass="25565">MTDHSHRGVRGSAVWEQVSGVVARRTSALGRAGLDIVDVGGGSGIFAVPLAADGHRVTVVDPSPNALATLRQRASEAQVTDLVAAVQGDAAGLGALVGKESADLVLCHGVLEVVDEPSSALAGIAECLRPGALASIVVAQRNAAVISKAVAGHLHEARRLLDDPDGRWGPTDPLPRRFREAELRAVLAETGFTIEEIHGVRIFTDLVPGALVDEPADVRALAALEAAAAGVPEMRAMAAVLHVIAARP</sequence>
<evidence type="ECO:0000313" key="2">
    <source>
        <dbReference type="EMBL" id="NEE03079.1"/>
    </source>
</evidence>
<dbReference type="EMBL" id="JAAGOA010000019">
    <property type="protein sequence ID" value="NEE03079.1"/>
    <property type="molecule type" value="Genomic_DNA"/>
</dbReference>
<dbReference type="Proteomes" id="UP000475214">
    <property type="component" value="Unassembled WGS sequence"/>
</dbReference>
<dbReference type="GO" id="GO:0032259">
    <property type="term" value="P:methylation"/>
    <property type="evidence" value="ECO:0007669"/>
    <property type="project" value="UniProtKB-KW"/>
</dbReference>
<organism evidence="2 3">
    <name type="scientific">Phytoactinopolyspora halotolerans</name>
    <dbReference type="NCBI Taxonomy" id="1981512"/>
    <lineage>
        <taxon>Bacteria</taxon>
        <taxon>Bacillati</taxon>
        <taxon>Actinomycetota</taxon>
        <taxon>Actinomycetes</taxon>
        <taxon>Jiangellales</taxon>
        <taxon>Jiangellaceae</taxon>
        <taxon>Phytoactinopolyspora</taxon>
    </lineage>
</organism>
<name>A0A6L9SDD1_9ACTN</name>
<dbReference type="Gene3D" id="3.40.50.150">
    <property type="entry name" value="Vaccinia Virus protein VP39"/>
    <property type="match status" value="1"/>
</dbReference>
<dbReference type="InterPro" id="IPR013216">
    <property type="entry name" value="Methyltransf_11"/>
</dbReference>
<dbReference type="RefSeq" id="WP_163742270.1">
    <property type="nucleotide sequence ID" value="NZ_JAAGOA010000019.1"/>
</dbReference>
<keyword evidence="3" id="KW-1185">Reference proteome</keyword>
<dbReference type="InterPro" id="IPR029063">
    <property type="entry name" value="SAM-dependent_MTases_sf"/>
</dbReference>
<evidence type="ECO:0000313" key="3">
    <source>
        <dbReference type="Proteomes" id="UP000475214"/>
    </source>
</evidence>
<keyword evidence="2" id="KW-0808">Transferase</keyword>
<accession>A0A6L9SDD1</accession>
<keyword evidence="2" id="KW-0489">Methyltransferase</keyword>
<proteinExistence type="predicted"/>
<feature type="domain" description="Methyltransferase type 11" evidence="1">
    <location>
        <begin position="37"/>
        <end position="133"/>
    </location>
</feature>
<gene>
    <name evidence="2" type="ORF">G1H10_23220</name>
</gene>
<comment type="caution">
    <text evidence="2">The sequence shown here is derived from an EMBL/GenBank/DDBJ whole genome shotgun (WGS) entry which is preliminary data.</text>
</comment>
<dbReference type="Pfam" id="PF08241">
    <property type="entry name" value="Methyltransf_11"/>
    <property type="match status" value="1"/>
</dbReference>
<dbReference type="GO" id="GO:0008757">
    <property type="term" value="F:S-adenosylmethionine-dependent methyltransferase activity"/>
    <property type="evidence" value="ECO:0007669"/>
    <property type="project" value="InterPro"/>
</dbReference>